<evidence type="ECO:0000256" key="5">
    <source>
        <dbReference type="ARBA" id="ARBA00022729"/>
    </source>
</evidence>
<evidence type="ECO:0000256" key="1">
    <source>
        <dbReference type="ARBA" id="ARBA00004613"/>
    </source>
</evidence>
<evidence type="ECO:0000256" key="3">
    <source>
        <dbReference type="ARBA" id="ARBA00022525"/>
    </source>
</evidence>
<sequence length="117" mass="13004">MASFRVGLVILVVAFAAMAMVARSSDNAIDMGALGYEADGHGLVADALDMDDEMMMESESARRQLGGRGYISYGALRRNKVPCNNRGQSYYNCRQHQQARPYRRGCTRATMCSRNNR</sequence>
<evidence type="ECO:0000313" key="9">
    <source>
        <dbReference type="Proteomes" id="UP001291926"/>
    </source>
</evidence>
<dbReference type="Proteomes" id="UP001291926">
    <property type="component" value="Unassembled WGS sequence"/>
</dbReference>
<keyword evidence="6" id="KW-1015">Disulfide bond</keyword>
<organism evidence="8 9">
    <name type="scientific">Penstemon davidsonii</name>
    <dbReference type="NCBI Taxonomy" id="160366"/>
    <lineage>
        <taxon>Eukaryota</taxon>
        <taxon>Viridiplantae</taxon>
        <taxon>Streptophyta</taxon>
        <taxon>Embryophyta</taxon>
        <taxon>Tracheophyta</taxon>
        <taxon>Spermatophyta</taxon>
        <taxon>Magnoliopsida</taxon>
        <taxon>eudicotyledons</taxon>
        <taxon>Gunneridae</taxon>
        <taxon>Pentapetalae</taxon>
        <taxon>asterids</taxon>
        <taxon>lamiids</taxon>
        <taxon>Lamiales</taxon>
        <taxon>Plantaginaceae</taxon>
        <taxon>Cheloneae</taxon>
        <taxon>Penstemon</taxon>
    </lineage>
</organism>
<keyword evidence="9" id="KW-1185">Reference proteome</keyword>
<keyword evidence="4" id="KW-0372">Hormone</keyword>
<comment type="similarity">
    <text evidence="2">Belongs to the plant rapid alkalinization factor (RALF) family.</text>
</comment>
<feature type="signal peptide" evidence="7">
    <location>
        <begin position="1"/>
        <end position="24"/>
    </location>
</feature>
<protein>
    <submittedName>
        <fullName evidence="8">Uncharacterized protein</fullName>
    </submittedName>
</protein>
<reference evidence="8 9" key="1">
    <citation type="journal article" date="2023" name="bioRxiv">
        <title>Genome report: Whole genome sequence and annotation of Penstemon davidsonii.</title>
        <authorList>
            <person name="Ostevik K.L."/>
            <person name="Alabady M."/>
            <person name="Zhang M."/>
            <person name="Rausher M.D."/>
        </authorList>
    </citation>
    <scope>NUCLEOTIDE SEQUENCE [LARGE SCALE GENOMIC DNA]</scope>
    <source>
        <strain evidence="8">DNT005</strain>
        <tissue evidence="8">Whole leaf</tissue>
    </source>
</reference>
<comment type="caution">
    <text evidence="8">The sequence shown here is derived from an EMBL/GenBank/DDBJ whole genome shotgun (WGS) entry which is preliminary data.</text>
</comment>
<name>A0ABR0D625_9LAMI</name>
<evidence type="ECO:0000256" key="6">
    <source>
        <dbReference type="ARBA" id="ARBA00023157"/>
    </source>
</evidence>
<evidence type="ECO:0000256" key="2">
    <source>
        <dbReference type="ARBA" id="ARBA00009178"/>
    </source>
</evidence>
<accession>A0ABR0D625</accession>
<dbReference type="Pfam" id="PF05498">
    <property type="entry name" value="RALF"/>
    <property type="match status" value="1"/>
</dbReference>
<dbReference type="PANTHER" id="PTHR33136:SF34">
    <property type="entry name" value="OS12G0541700 PROTEIN"/>
    <property type="match status" value="1"/>
</dbReference>
<dbReference type="PANTHER" id="PTHR33136">
    <property type="entry name" value="RAPID ALKALINIZATION FACTOR-LIKE"/>
    <property type="match status" value="1"/>
</dbReference>
<proteinExistence type="inferred from homology"/>
<dbReference type="EMBL" id="JAYDYQ010002533">
    <property type="protein sequence ID" value="KAK4484707.1"/>
    <property type="molecule type" value="Genomic_DNA"/>
</dbReference>
<gene>
    <name evidence="8" type="ORF">RD792_007299</name>
</gene>
<keyword evidence="3" id="KW-0964">Secreted</keyword>
<evidence type="ECO:0000256" key="4">
    <source>
        <dbReference type="ARBA" id="ARBA00022702"/>
    </source>
</evidence>
<feature type="chain" id="PRO_5046302653" evidence="7">
    <location>
        <begin position="25"/>
        <end position="117"/>
    </location>
</feature>
<evidence type="ECO:0000313" key="8">
    <source>
        <dbReference type="EMBL" id="KAK4484707.1"/>
    </source>
</evidence>
<evidence type="ECO:0000256" key="7">
    <source>
        <dbReference type="SAM" id="SignalP"/>
    </source>
</evidence>
<dbReference type="InterPro" id="IPR008801">
    <property type="entry name" value="RALF"/>
</dbReference>
<keyword evidence="5 7" id="KW-0732">Signal</keyword>
<comment type="subcellular location">
    <subcellularLocation>
        <location evidence="1">Secreted</location>
    </subcellularLocation>
</comment>